<dbReference type="Pfam" id="PF00656">
    <property type="entry name" value="Peptidase_C14"/>
    <property type="match status" value="1"/>
</dbReference>
<evidence type="ECO:0000313" key="4">
    <source>
        <dbReference type="Proteomes" id="UP000027138"/>
    </source>
</evidence>
<keyword evidence="4" id="KW-1185">Reference proteome</keyword>
<dbReference type="PANTHER" id="PTHR48104">
    <property type="entry name" value="METACASPASE-4"/>
    <property type="match status" value="1"/>
</dbReference>
<dbReference type="AlphaFoldDB" id="A0A067LDZ0"/>
<protein>
    <recommendedName>
        <fullName evidence="2">Peptidase C14 caspase domain-containing protein</fullName>
    </recommendedName>
</protein>
<proteinExistence type="inferred from homology"/>
<organism evidence="3 4">
    <name type="scientific">Jatropha curcas</name>
    <name type="common">Barbados nut</name>
    <dbReference type="NCBI Taxonomy" id="180498"/>
    <lineage>
        <taxon>Eukaryota</taxon>
        <taxon>Viridiplantae</taxon>
        <taxon>Streptophyta</taxon>
        <taxon>Embryophyta</taxon>
        <taxon>Tracheophyta</taxon>
        <taxon>Spermatophyta</taxon>
        <taxon>Magnoliopsida</taxon>
        <taxon>eudicotyledons</taxon>
        <taxon>Gunneridae</taxon>
        <taxon>Pentapetalae</taxon>
        <taxon>rosids</taxon>
        <taxon>fabids</taxon>
        <taxon>Malpighiales</taxon>
        <taxon>Euphorbiaceae</taxon>
        <taxon>Crotonoideae</taxon>
        <taxon>Jatropheae</taxon>
        <taxon>Jatropha</taxon>
    </lineage>
</organism>
<evidence type="ECO:0000256" key="1">
    <source>
        <dbReference type="ARBA" id="ARBA00009005"/>
    </source>
</evidence>
<evidence type="ECO:0000259" key="2">
    <source>
        <dbReference type="Pfam" id="PF00656"/>
    </source>
</evidence>
<dbReference type="GO" id="GO:0006508">
    <property type="term" value="P:proteolysis"/>
    <property type="evidence" value="ECO:0007669"/>
    <property type="project" value="InterPro"/>
</dbReference>
<sequence length="310" mass="34377">MAVLVGCNYPNSRNELHGCINDVVAMRELLVKRFRFESTHIQLLVDSTVAGLSSVMPTGINIKKALDAMVDEAKPGDVLFFHYSGHGTRIPSLKPGHPFRQDEAIVPCDFNLITDMDFRQLVNRLPKGTSFTILSDSCHSGGLIDKEKEQIGPNHISTNTTKLRHISKSIPFESIIEHLASLTGINTSDTATHFLELFGADASLKFKLPKFKFDDPSELEIKPDEGILLSGCQANETSADMNPIEKGEKAYGAFSNSVQMVLKQHLEVLSNNEVVLMARKVLETQGFDQHPCLYCSDKNADSAFLWQLEN</sequence>
<evidence type="ECO:0000313" key="3">
    <source>
        <dbReference type="EMBL" id="KDP45463.1"/>
    </source>
</evidence>
<dbReference type="Gene3D" id="3.40.50.12660">
    <property type="match status" value="2"/>
</dbReference>
<accession>A0A067LDZ0</accession>
<dbReference type="InterPro" id="IPR050452">
    <property type="entry name" value="Metacaspase"/>
</dbReference>
<dbReference type="STRING" id="180498.A0A067LDZ0"/>
<comment type="similarity">
    <text evidence="1">Belongs to the peptidase C14B family.</text>
</comment>
<dbReference type="OrthoDB" id="3223806at2759"/>
<dbReference type="InterPro" id="IPR011600">
    <property type="entry name" value="Pept_C14_caspase"/>
</dbReference>
<reference evidence="3 4" key="1">
    <citation type="journal article" date="2014" name="PLoS ONE">
        <title>Global Analysis of Gene Expression Profiles in Physic Nut (Jatropha curcas L.) Seedlings Exposed to Salt Stress.</title>
        <authorList>
            <person name="Zhang L."/>
            <person name="Zhang C."/>
            <person name="Wu P."/>
            <person name="Chen Y."/>
            <person name="Li M."/>
            <person name="Jiang H."/>
            <person name="Wu G."/>
        </authorList>
    </citation>
    <scope>NUCLEOTIDE SEQUENCE [LARGE SCALE GENOMIC DNA]</scope>
    <source>
        <strain evidence="4">cv. GZQX0401</strain>
        <tissue evidence="3">Young leaves</tissue>
    </source>
</reference>
<dbReference type="GO" id="GO:0005737">
    <property type="term" value="C:cytoplasm"/>
    <property type="evidence" value="ECO:0007669"/>
    <property type="project" value="TreeGrafter"/>
</dbReference>
<name>A0A067LDZ0_JATCU</name>
<feature type="domain" description="Peptidase C14 caspase" evidence="2">
    <location>
        <begin position="1"/>
        <end position="296"/>
    </location>
</feature>
<gene>
    <name evidence="3" type="ORF">JCGZ_09712</name>
</gene>
<dbReference type="GO" id="GO:0004197">
    <property type="term" value="F:cysteine-type endopeptidase activity"/>
    <property type="evidence" value="ECO:0007669"/>
    <property type="project" value="InterPro"/>
</dbReference>
<dbReference type="PANTHER" id="PTHR48104:SF7">
    <property type="entry name" value="METACASPASE-9"/>
    <property type="match status" value="1"/>
</dbReference>
<dbReference type="EMBL" id="KK914232">
    <property type="protein sequence ID" value="KDP45463.1"/>
    <property type="molecule type" value="Genomic_DNA"/>
</dbReference>
<dbReference type="Proteomes" id="UP000027138">
    <property type="component" value="Unassembled WGS sequence"/>
</dbReference>